<dbReference type="InterPro" id="IPR023997">
    <property type="entry name" value="TonB-dep_OMP_SusC/RagA_CS"/>
</dbReference>
<comment type="similarity">
    <text evidence="1">Belongs to the TonB-dependent receptor family.</text>
</comment>
<keyword evidence="1" id="KW-0813">Transport</keyword>
<keyword evidence="1" id="KW-1134">Transmembrane beta strand</keyword>
<dbReference type="Gene3D" id="2.170.130.10">
    <property type="entry name" value="TonB-dependent receptor, plug domain"/>
    <property type="match status" value="1"/>
</dbReference>
<evidence type="ECO:0000259" key="2">
    <source>
        <dbReference type="Pfam" id="PF07715"/>
    </source>
</evidence>
<accession>A0A928UTN2</accession>
<reference evidence="3" key="1">
    <citation type="submission" date="2018-02" db="EMBL/GenBank/DDBJ databases">
        <authorList>
            <person name="Vasarhelyi B.M."/>
            <person name="Deshmukh S."/>
            <person name="Balint B."/>
            <person name="Kukolya J."/>
        </authorList>
    </citation>
    <scope>NUCLEOTIDE SEQUENCE</scope>
    <source>
        <strain evidence="3">KB22</strain>
    </source>
</reference>
<dbReference type="NCBIfam" id="TIGR04057">
    <property type="entry name" value="SusC_RagA_signa"/>
    <property type="match status" value="1"/>
</dbReference>
<comment type="caution">
    <text evidence="3">The sequence shown here is derived from an EMBL/GenBank/DDBJ whole genome shotgun (WGS) entry which is preliminary data.</text>
</comment>
<dbReference type="SUPFAM" id="SSF56935">
    <property type="entry name" value="Porins"/>
    <property type="match status" value="1"/>
</dbReference>
<feature type="domain" description="TonB-dependent receptor plug" evidence="2">
    <location>
        <begin position="5"/>
        <end position="39"/>
    </location>
</feature>
<dbReference type="Pfam" id="PF07715">
    <property type="entry name" value="Plug"/>
    <property type="match status" value="1"/>
</dbReference>
<protein>
    <recommendedName>
        <fullName evidence="2">TonB-dependent receptor plug domain-containing protein</fullName>
    </recommendedName>
</protein>
<dbReference type="InterPro" id="IPR039426">
    <property type="entry name" value="TonB-dep_rcpt-like"/>
</dbReference>
<dbReference type="EMBL" id="PRDK01000003">
    <property type="protein sequence ID" value="MBE8713131.1"/>
    <property type="molecule type" value="Genomic_DNA"/>
</dbReference>
<sequence>MPVQNSSIVSMNPNDFESVTVLKEASATSIYGSSAANGVIYITTKKGKAVRALQ</sequence>
<proteinExistence type="inferred from homology"/>
<evidence type="ECO:0000256" key="1">
    <source>
        <dbReference type="PROSITE-ProRule" id="PRU01360"/>
    </source>
</evidence>
<name>A0A928UTN2_9SPHI</name>
<dbReference type="GO" id="GO:0009279">
    <property type="term" value="C:cell outer membrane"/>
    <property type="evidence" value="ECO:0007669"/>
    <property type="project" value="UniProtKB-SubCell"/>
</dbReference>
<comment type="subcellular location">
    <subcellularLocation>
        <location evidence="1">Cell outer membrane</location>
        <topology evidence="1">Multi-pass membrane protein</topology>
    </subcellularLocation>
</comment>
<dbReference type="PROSITE" id="PS52016">
    <property type="entry name" value="TONB_DEPENDENT_REC_3"/>
    <property type="match status" value="1"/>
</dbReference>
<keyword evidence="4" id="KW-1185">Reference proteome</keyword>
<dbReference type="Proteomes" id="UP000616201">
    <property type="component" value="Unassembled WGS sequence"/>
</dbReference>
<organism evidence="3 4">
    <name type="scientific">Sphingobacterium hungaricum</name>
    <dbReference type="NCBI Taxonomy" id="2082723"/>
    <lineage>
        <taxon>Bacteria</taxon>
        <taxon>Pseudomonadati</taxon>
        <taxon>Bacteroidota</taxon>
        <taxon>Sphingobacteriia</taxon>
        <taxon>Sphingobacteriales</taxon>
        <taxon>Sphingobacteriaceae</taxon>
        <taxon>Sphingobacterium</taxon>
    </lineage>
</organism>
<dbReference type="InterPro" id="IPR037066">
    <property type="entry name" value="Plug_dom_sf"/>
</dbReference>
<dbReference type="InterPro" id="IPR012910">
    <property type="entry name" value="Plug_dom"/>
</dbReference>
<keyword evidence="1" id="KW-0998">Cell outer membrane</keyword>
<keyword evidence="1" id="KW-0472">Membrane</keyword>
<dbReference type="AlphaFoldDB" id="A0A928UTN2"/>
<evidence type="ECO:0000313" key="4">
    <source>
        <dbReference type="Proteomes" id="UP000616201"/>
    </source>
</evidence>
<keyword evidence="1" id="KW-0812">Transmembrane</keyword>
<gene>
    <name evidence="3" type="ORF">C4F49_05525</name>
</gene>
<evidence type="ECO:0000313" key="3">
    <source>
        <dbReference type="EMBL" id="MBE8713131.1"/>
    </source>
</evidence>